<dbReference type="InterPro" id="IPR002575">
    <property type="entry name" value="Aminoglycoside_PTrfase"/>
</dbReference>
<gene>
    <name evidence="2" type="primary">wfeP</name>
</gene>
<dbReference type="EMBL" id="MK473647">
    <property type="protein sequence ID" value="QFF90460.1"/>
    <property type="molecule type" value="Genomic_DNA"/>
</dbReference>
<name>A0A5P5X5G5_VIBPH</name>
<dbReference type="InterPro" id="IPR011009">
    <property type="entry name" value="Kinase-like_dom_sf"/>
</dbReference>
<dbReference type="AlphaFoldDB" id="A0A5P5X5G5"/>
<dbReference type="SUPFAM" id="SSF56112">
    <property type="entry name" value="Protein kinase-like (PK-like)"/>
    <property type="match status" value="1"/>
</dbReference>
<proteinExistence type="predicted"/>
<reference evidence="2" key="1">
    <citation type="journal article" date="2019" name="Int. J. Food Microbiol.">
        <title>Developing a novel molecular serotyping system based on capsular polysaccharide synthesis gene clusters of Vibrio parahaemolyticus.</title>
        <authorList>
            <person name="Pang Y."/>
            <person name="Guo X."/>
            <person name="Tian X."/>
            <person name="Liu F."/>
            <person name="Wang L."/>
            <person name="Wu J."/>
            <person name="Zhang S."/>
            <person name="Li S."/>
            <person name="Liu B."/>
        </authorList>
    </citation>
    <scope>NUCLEOTIDE SEQUENCE</scope>
    <source>
        <strain evidence="2">G3557</strain>
    </source>
</reference>
<accession>A0A5P5X5G5</accession>
<sequence length="290" mass="33373">MKDISNKIQRASHSGAILNVVHRDNGYFVSKVIRESIDRNYDAILKQKRFNSLKTNTYEVKSIPVESINKSEQELEIIMPFIDGVGGEQVVHKGSKVVAKSLKSALDFYLINSLSNSSDAIYQVDKIISKIDDVELKIKEKKQEFPELIEHIKAFREYCSKDLKLPIGECHGDLTLSNLKITETNELMLFDFLSCDINSPLQDAAKLIQDLEYGWSFRKEKESVRTKGEIFCTYAMPNLINLLNRLFQYEMRVIEILTILRIAPYIKRNDTKTISWFNETMSKSMSKIIG</sequence>
<organism evidence="2">
    <name type="scientific">Vibrio parahaemolyticus</name>
    <dbReference type="NCBI Taxonomy" id="670"/>
    <lineage>
        <taxon>Bacteria</taxon>
        <taxon>Pseudomonadati</taxon>
        <taxon>Pseudomonadota</taxon>
        <taxon>Gammaproteobacteria</taxon>
        <taxon>Vibrionales</taxon>
        <taxon>Vibrionaceae</taxon>
        <taxon>Vibrio</taxon>
    </lineage>
</organism>
<feature type="domain" description="Aminoglycoside phosphotransferase" evidence="1">
    <location>
        <begin position="142"/>
        <end position="210"/>
    </location>
</feature>
<evidence type="ECO:0000313" key="2">
    <source>
        <dbReference type="EMBL" id="QFF90460.1"/>
    </source>
</evidence>
<protein>
    <submittedName>
        <fullName evidence="2">WfeP</fullName>
    </submittedName>
</protein>
<dbReference type="Gene3D" id="3.90.1200.10">
    <property type="match status" value="1"/>
</dbReference>
<dbReference type="Pfam" id="PF01636">
    <property type="entry name" value="APH"/>
    <property type="match status" value="1"/>
</dbReference>
<evidence type="ECO:0000259" key="1">
    <source>
        <dbReference type="Pfam" id="PF01636"/>
    </source>
</evidence>